<evidence type="ECO:0000256" key="1">
    <source>
        <dbReference type="ARBA" id="ARBA00004429"/>
    </source>
</evidence>
<feature type="transmembrane region" description="Helical" evidence="9">
    <location>
        <begin position="48"/>
        <end position="70"/>
    </location>
</feature>
<comment type="similarity">
    <text evidence="2 9">Belongs to the ABC-2 integral membrane protein family.</text>
</comment>
<dbReference type="GO" id="GO:0043190">
    <property type="term" value="C:ATP-binding cassette (ABC) transporter complex"/>
    <property type="evidence" value="ECO:0007669"/>
    <property type="project" value="InterPro"/>
</dbReference>
<name>A0A9E6Y1X6_9ACTN</name>
<evidence type="ECO:0000313" key="11">
    <source>
        <dbReference type="EMBL" id="UGS38615.1"/>
    </source>
</evidence>
<dbReference type="EMBL" id="CP087164">
    <property type="protein sequence ID" value="UGS38615.1"/>
    <property type="molecule type" value="Genomic_DNA"/>
</dbReference>
<keyword evidence="4 9" id="KW-1003">Cell membrane</keyword>
<gene>
    <name evidence="11" type="ORF">DSM104329_05045</name>
</gene>
<keyword evidence="6 9" id="KW-0812">Transmembrane</keyword>
<comment type="subcellular location">
    <subcellularLocation>
        <location evidence="1">Cell inner membrane</location>
        <topology evidence="1">Multi-pass membrane protein</topology>
    </subcellularLocation>
    <subcellularLocation>
        <location evidence="9">Cell membrane</location>
        <topology evidence="9">Multi-pass membrane protein</topology>
    </subcellularLocation>
</comment>
<feature type="transmembrane region" description="Helical" evidence="9">
    <location>
        <begin position="188"/>
        <end position="207"/>
    </location>
</feature>
<evidence type="ECO:0000256" key="3">
    <source>
        <dbReference type="ARBA" id="ARBA00022448"/>
    </source>
</evidence>
<evidence type="ECO:0000256" key="7">
    <source>
        <dbReference type="ARBA" id="ARBA00022989"/>
    </source>
</evidence>
<dbReference type="GO" id="GO:0140359">
    <property type="term" value="F:ABC-type transporter activity"/>
    <property type="evidence" value="ECO:0007669"/>
    <property type="project" value="InterPro"/>
</dbReference>
<keyword evidence="3 9" id="KW-0813">Transport</keyword>
<protein>
    <recommendedName>
        <fullName evidence="9">Transport permease protein</fullName>
    </recommendedName>
</protein>
<keyword evidence="12" id="KW-1185">Reference proteome</keyword>
<dbReference type="GO" id="GO:0015920">
    <property type="term" value="P:lipopolysaccharide transport"/>
    <property type="evidence" value="ECO:0007669"/>
    <property type="project" value="TreeGrafter"/>
</dbReference>
<accession>A0A9E6Y1X6</accession>
<dbReference type="InterPro" id="IPR013525">
    <property type="entry name" value="ABC2_TM"/>
</dbReference>
<evidence type="ECO:0000256" key="9">
    <source>
        <dbReference type="RuleBase" id="RU361157"/>
    </source>
</evidence>
<evidence type="ECO:0000256" key="2">
    <source>
        <dbReference type="ARBA" id="ARBA00007783"/>
    </source>
</evidence>
<organism evidence="11 12">
    <name type="scientific">Capillimicrobium parvum</name>
    <dbReference type="NCBI Taxonomy" id="2884022"/>
    <lineage>
        <taxon>Bacteria</taxon>
        <taxon>Bacillati</taxon>
        <taxon>Actinomycetota</taxon>
        <taxon>Thermoleophilia</taxon>
        <taxon>Solirubrobacterales</taxon>
        <taxon>Capillimicrobiaceae</taxon>
        <taxon>Capillimicrobium</taxon>
    </lineage>
</organism>
<feature type="domain" description="ABC transmembrane type-2" evidence="10">
    <location>
        <begin position="46"/>
        <end position="277"/>
    </location>
</feature>
<dbReference type="PROSITE" id="PS51012">
    <property type="entry name" value="ABC_TM2"/>
    <property type="match status" value="1"/>
</dbReference>
<reference evidence="11" key="1">
    <citation type="journal article" date="2022" name="Int. J. Syst. Evol. Microbiol.">
        <title>Pseudomonas aegrilactucae sp. nov. and Pseudomonas morbosilactucae sp. nov., pathogens causing bacterial rot of lettuce in Japan.</title>
        <authorList>
            <person name="Sawada H."/>
            <person name="Fujikawa T."/>
            <person name="Satou M."/>
        </authorList>
    </citation>
    <scope>NUCLEOTIDE SEQUENCE</scope>
    <source>
        <strain evidence="11">0166_1</strain>
    </source>
</reference>
<dbReference type="PRINTS" id="PR00164">
    <property type="entry name" value="ABC2TRNSPORT"/>
</dbReference>
<dbReference type="KEGG" id="sbae:DSM104329_05045"/>
<dbReference type="RefSeq" id="WP_259312634.1">
    <property type="nucleotide sequence ID" value="NZ_CP087164.1"/>
</dbReference>
<dbReference type="Proteomes" id="UP001162834">
    <property type="component" value="Chromosome"/>
</dbReference>
<dbReference type="AlphaFoldDB" id="A0A9E6Y1X6"/>
<evidence type="ECO:0000256" key="5">
    <source>
        <dbReference type="ARBA" id="ARBA00022519"/>
    </source>
</evidence>
<feature type="transmembrane region" description="Helical" evidence="9">
    <location>
        <begin position="119"/>
        <end position="146"/>
    </location>
</feature>
<evidence type="ECO:0000256" key="6">
    <source>
        <dbReference type="ARBA" id="ARBA00022692"/>
    </source>
</evidence>
<dbReference type="PANTHER" id="PTHR30413">
    <property type="entry name" value="INNER MEMBRANE TRANSPORT PERMEASE"/>
    <property type="match status" value="1"/>
</dbReference>
<dbReference type="Pfam" id="PF01061">
    <property type="entry name" value="ABC2_membrane"/>
    <property type="match status" value="1"/>
</dbReference>
<feature type="transmembrane region" description="Helical" evidence="9">
    <location>
        <begin position="256"/>
        <end position="274"/>
    </location>
</feature>
<evidence type="ECO:0000259" key="10">
    <source>
        <dbReference type="PROSITE" id="PS51012"/>
    </source>
</evidence>
<keyword evidence="7 9" id="KW-1133">Transmembrane helix</keyword>
<evidence type="ECO:0000313" key="12">
    <source>
        <dbReference type="Proteomes" id="UP001162834"/>
    </source>
</evidence>
<dbReference type="InterPro" id="IPR000412">
    <property type="entry name" value="ABC_2_transport"/>
</dbReference>
<evidence type="ECO:0000256" key="8">
    <source>
        <dbReference type="ARBA" id="ARBA00023136"/>
    </source>
</evidence>
<dbReference type="InterPro" id="IPR047817">
    <property type="entry name" value="ABC2_TM_bact-type"/>
</dbReference>
<keyword evidence="8 9" id="KW-0472">Membrane</keyword>
<feature type="transmembrane region" description="Helical" evidence="9">
    <location>
        <begin position="76"/>
        <end position="93"/>
    </location>
</feature>
<dbReference type="PANTHER" id="PTHR30413:SF8">
    <property type="entry name" value="TRANSPORT PERMEASE PROTEIN"/>
    <property type="match status" value="1"/>
</dbReference>
<feature type="transmembrane region" description="Helical" evidence="9">
    <location>
        <begin position="158"/>
        <end position="181"/>
    </location>
</feature>
<keyword evidence="5" id="KW-0997">Cell inner membrane</keyword>
<proteinExistence type="inferred from homology"/>
<sequence>MSAAEASLGRQIKGPSAVGTDPRRFWHLTRALAVTEFKLRFFGSVLGYAWQVMRPLLLFGVLYVLFTQIIDVGNDVPFYGVALLLGLVLYTFFSESTGTAVTSIVDRENLVRKIEFPRLAVPMSVVLTAMFNLVLNFGVVVVFLLASGGSVRWSWLELIPLVALLAIVSSGMAMLLSASFVRARDVKPIWDVVLQILFYASPIFYMIETVQETAPTWVAKVLMLNPFAAILQQARHAMVSPEYDTAASAIGGTWRLLIPLAIIFGVFALGYAVFRRAAPRLAEDL</sequence>
<evidence type="ECO:0000256" key="4">
    <source>
        <dbReference type="ARBA" id="ARBA00022475"/>
    </source>
</evidence>